<comment type="subcellular location">
    <subcellularLocation>
        <location evidence="2">Golgi apparatus membrane</location>
        <topology evidence="2">Single-pass type II membrane protein</topology>
    </subcellularLocation>
</comment>
<evidence type="ECO:0000256" key="12">
    <source>
        <dbReference type="ARBA" id="ARBA00022989"/>
    </source>
</evidence>
<dbReference type="STRING" id="7398.A0A1A9Z2I4"/>
<proteinExistence type="inferred from homology"/>
<dbReference type="EC" id="2.4.1.143" evidence="5"/>
<evidence type="ECO:0000256" key="13">
    <source>
        <dbReference type="ARBA" id="ARBA00023034"/>
    </source>
</evidence>
<dbReference type="Pfam" id="PF05060">
    <property type="entry name" value="MGAT2"/>
    <property type="match status" value="1"/>
</dbReference>
<dbReference type="AlphaFoldDB" id="A0A1A9Z2I4"/>
<dbReference type="InterPro" id="IPR029044">
    <property type="entry name" value="Nucleotide-diphossugar_trans"/>
</dbReference>
<dbReference type="GO" id="GO:0008455">
    <property type="term" value="F:alpha-1,6-mannosylglycoprotein 2-beta-N-acetylglucosaminyltransferase activity"/>
    <property type="evidence" value="ECO:0007669"/>
    <property type="project" value="UniProtKB-EC"/>
</dbReference>
<dbReference type="GO" id="GO:0005795">
    <property type="term" value="C:Golgi stack"/>
    <property type="evidence" value="ECO:0007669"/>
    <property type="project" value="InterPro"/>
</dbReference>
<evidence type="ECO:0000256" key="3">
    <source>
        <dbReference type="ARBA" id="ARBA00004922"/>
    </source>
</evidence>
<evidence type="ECO:0000256" key="8">
    <source>
        <dbReference type="ARBA" id="ARBA00022679"/>
    </source>
</evidence>
<keyword evidence="15 25" id="KW-1015">Disulfide bond</keyword>
<evidence type="ECO:0000256" key="18">
    <source>
        <dbReference type="ARBA" id="ARBA00029663"/>
    </source>
</evidence>
<keyword evidence="16" id="KW-0325">Glycoprotein</keyword>
<comment type="cofactor">
    <cofactor evidence="1 24">
        <name>Mn(2+)</name>
        <dbReference type="ChEBI" id="CHEBI:29035"/>
    </cofactor>
</comment>
<feature type="binding site" evidence="23">
    <location>
        <begin position="15"/>
        <end position="19"/>
    </location>
    <ligand>
        <name>substrate</name>
    </ligand>
</feature>
<accession>A0A1A9Z2I4</accession>
<evidence type="ECO:0000256" key="1">
    <source>
        <dbReference type="ARBA" id="ARBA00001936"/>
    </source>
</evidence>
<evidence type="ECO:0000313" key="27">
    <source>
        <dbReference type="Proteomes" id="UP000092445"/>
    </source>
</evidence>
<dbReference type="UniPathway" id="UPA00378"/>
<sequence length="102" mass="12337">MAEFSEHGKRTVLAQMKHHWWWKTNYVFDQLEITRYYTGLVLFLEEDHYVAEDFLYVLEMMYKRSTQLCRKCNILSLGTYFEASDNYTYDGEVSRSRPDVVK</sequence>
<evidence type="ECO:0000256" key="2">
    <source>
        <dbReference type="ARBA" id="ARBA00004323"/>
    </source>
</evidence>
<reference evidence="27" key="1">
    <citation type="submission" date="2014-03" db="EMBL/GenBank/DDBJ databases">
        <authorList>
            <person name="Aksoy S."/>
            <person name="Warren W."/>
            <person name="Wilson R.K."/>
        </authorList>
    </citation>
    <scope>NUCLEOTIDE SEQUENCE [LARGE SCALE GENOMIC DNA]</scope>
    <source>
        <strain evidence="27">IAEA</strain>
    </source>
</reference>
<feature type="disulfide bond" evidence="25">
    <location>
        <begin position="69"/>
        <end position="72"/>
    </location>
</feature>
<keyword evidence="9" id="KW-0812">Transmembrane</keyword>
<comment type="catalytic activity">
    <reaction evidence="22">
        <text>an N(4)-{beta-D-GlcNAc-(1-&gt;2)-alpha-D-Man-(1-&gt;3)-[alpha-D-Man-(1-&gt;6)]-beta-D-Man-(1-&gt;4)-beta-D-GlcNAc-(1-&gt;4)-beta-D-GlcNAc}-L-asparaginyl-[protein] + UDP-N-acetyl-alpha-D-glucosamine = N(4)-{beta-D-GlcNAc-(1-&gt;2)-alpha-D-Man-(1-&gt;3)-[beta-D-GlcNAc-(1-&gt;2)-alpha-D-Man-(1-&gt;6)]-beta-D-Man-(1-&gt;4)-beta-D-GlcNAc-(1-&gt;4)-beta-D-GlcNAc}-L-asparaginyl-[protein] + UDP + H(+)</text>
        <dbReference type="Rhea" id="RHEA:12941"/>
        <dbReference type="Rhea" id="RHEA-COMP:13526"/>
        <dbReference type="Rhea" id="RHEA-COMP:14369"/>
        <dbReference type="ChEBI" id="CHEBI:15378"/>
        <dbReference type="ChEBI" id="CHEBI:57705"/>
        <dbReference type="ChEBI" id="CHEBI:58223"/>
        <dbReference type="ChEBI" id="CHEBI:60615"/>
        <dbReference type="ChEBI" id="CHEBI:60651"/>
        <dbReference type="EC" id="2.4.1.143"/>
    </reaction>
</comment>
<evidence type="ECO:0000256" key="4">
    <source>
        <dbReference type="ARBA" id="ARBA00011011"/>
    </source>
</evidence>
<evidence type="ECO:0000256" key="23">
    <source>
        <dbReference type="PIRSR" id="PIRSR607754-1"/>
    </source>
</evidence>
<evidence type="ECO:0000313" key="26">
    <source>
        <dbReference type="EnsemblMetazoa" id="GPAI001757-PA"/>
    </source>
</evidence>
<dbReference type="GO" id="GO:0046872">
    <property type="term" value="F:metal ion binding"/>
    <property type="evidence" value="ECO:0007669"/>
    <property type="project" value="UniProtKB-KW"/>
</dbReference>
<dbReference type="GO" id="GO:0009312">
    <property type="term" value="P:oligosaccharide biosynthetic process"/>
    <property type="evidence" value="ECO:0007669"/>
    <property type="project" value="InterPro"/>
</dbReference>
<feature type="binding site" evidence="24">
    <location>
        <position position="47"/>
    </location>
    <ligand>
        <name>Mn(2+)</name>
        <dbReference type="ChEBI" id="CHEBI:29035"/>
    </ligand>
</feature>
<protein>
    <recommendedName>
        <fullName evidence="6">Alpha-1,6-mannosyl-glycoprotein 2-beta-N-acetylglucosaminyltransferase</fullName>
        <ecNumber evidence="5">2.4.1.143</ecNumber>
    </recommendedName>
    <alternativeName>
        <fullName evidence="21">Beta-1,2-N-acetylglucosaminyltransferase II</fullName>
    </alternativeName>
    <alternativeName>
        <fullName evidence="20">GlcNAc-T II</fullName>
    </alternativeName>
    <alternativeName>
        <fullName evidence="19">Mannoside acetylglucosaminyltransferase 2</fullName>
    </alternativeName>
    <alternativeName>
        <fullName evidence="18">N-glycosyl-oligosaccharide-glycoprotein N-acetylglucosaminyltransferase II</fullName>
    </alternativeName>
</protein>
<dbReference type="GO" id="GO:0006487">
    <property type="term" value="P:protein N-linked glycosylation"/>
    <property type="evidence" value="ECO:0007669"/>
    <property type="project" value="TreeGrafter"/>
</dbReference>
<dbReference type="VEuPathDB" id="VectorBase:GPAI001757"/>
<evidence type="ECO:0000256" key="21">
    <source>
        <dbReference type="ARBA" id="ARBA00032915"/>
    </source>
</evidence>
<evidence type="ECO:0000256" key="10">
    <source>
        <dbReference type="ARBA" id="ARBA00022723"/>
    </source>
</evidence>
<evidence type="ECO:0000256" key="16">
    <source>
        <dbReference type="ARBA" id="ARBA00023180"/>
    </source>
</evidence>
<comment type="pathway">
    <text evidence="3">Protein modification; protein glycosylation.</text>
</comment>
<keyword evidence="14" id="KW-0472">Membrane</keyword>
<evidence type="ECO:0000256" key="5">
    <source>
        <dbReference type="ARBA" id="ARBA00012613"/>
    </source>
</evidence>
<keyword evidence="10 24" id="KW-0479">Metal-binding</keyword>
<evidence type="ECO:0000256" key="22">
    <source>
        <dbReference type="ARBA" id="ARBA00093257"/>
    </source>
</evidence>
<evidence type="ECO:0000256" key="24">
    <source>
        <dbReference type="PIRSR" id="PIRSR607754-2"/>
    </source>
</evidence>
<evidence type="ECO:0000256" key="19">
    <source>
        <dbReference type="ARBA" id="ARBA00031203"/>
    </source>
</evidence>
<keyword evidence="11" id="KW-0735">Signal-anchor</keyword>
<evidence type="ECO:0000256" key="11">
    <source>
        <dbReference type="ARBA" id="ARBA00022968"/>
    </source>
</evidence>
<evidence type="ECO:0000256" key="14">
    <source>
        <dbReference type="ARBA" id="ARBA00023136"/>
    </source>
</evidence>
<name>A0A1A9Z2I4_GLOPL</name>
<comment type="similarity">
    <text evidence="4">Belongs to the glycosyltransferase 16 (GT16) protein family.</text>
</comment>
<evidence type="ECO:0000256" key="25">
    <source>
        <dbReference type="PIRSR" id="PIRSR607754-3"/>
    </source>
</evidence>
<keyword evidence="13" id="KW-0333">Golgi apparatus</keyword>
<evidence type="ECO:0000256" key="7">
    <source>
        <dbReference type="ARBA" id="ARBA00022676"/>
    </source>
</evidence>
<dbReference type="Gene3D" id="3.90.550.10">
    <property type="entry name" value="Spore Coat Polysaccharide Biosynthesis Protein SpsA, Chain A"/>
    <property type="match status" value="1"/>
</dbReference>
<keyword evidence="7" id="KW-0328">Glycosyltransferase</keyword>
<evidence type="ECO:0000256" key="17">
    <source>
        <dbReference type="ARBA" id="ARBA00023211"/>
    </source>
</evidence>
<evidence type="ECO:0000256" key="9">
    <source>
        <dbReference type="ARBA" id="ARBA00022692"/>
    </source>
</evidence>
<keyword evidence="8" id="KW-0808">Transferase</keyword>
<dbReference type="Proteomes" id="UP000092445">
    <property type="component" value="Unassembled WGS sequence"/>
</dbReference>
<keyword evidence="12" id="KW-1133">Transmembrane helix</keyword>
<dbReference type="GO" id="GO:0000139">
    <property type="term" value="C:Golgi membrane"/>
    <property type="evidence" value="ECO:0007669"/>
    <property type="project" value="UniProtKB-SubCell"/>
</dbReference>
<dbReference type="PANTHER" id="PTHR12871:SF0">
    <property type="entry name" value="ALPHA-1,6-MANNOSYL-GLYCOPROTEIN 2-BETA-N-ACETYLGLUCOSAMINYLTRANSFERASE"/>
    <property type="match status" value="1"/>
</dbReference>
<keyword evidence="27" id="KW-1185">Reference proteome</keyword>
<reference evidence="26" key="2">
    <citation type="submission" date="2020-05" db="UniProtKB">
        <authorList>
            <consortium name="EnsemblMetazoa"/>
        </authorList>
    </citation>
    <scope>IDENTIFICATION</scope>
    <source>
        <strain evidence="26">IAEA</strain>
    </source>
</reference>
<organism evidence="26 27">
    <name type="scientific">Glossina pallidipes</name>
    <name type="common">Tsetse fly</name>
    <dbReference type="NCBI Taxonomy" id="7398"/>
    <lineage>
        <taxon>Eukaryota</taxon>
        <taxon>Metazoa</taxon>
        <taxon>Ecdysozoa</taxon>
        <taxon>Arthropoda</taxon>
        <taxon>Hexapoda</taxon>
        <taxon>Insecta</taxon>
        <taxon>Pterygota</taxon>
        <taxon>Neoptera</taxon>
        <taxon>Endopterygota</taxon>
        <taxon>Diptera</taxon>
        <taxon>Brachycera</taxon>
        <taxon>Muscomorpha</taxon>
        <taxon>Hippoboscoidea</taxon>
        <taxon>Glossinidae</taxon>
        <taxon>Glossina</taxon>
    </lineage>
</organism>
<dbReference type="InterPro" id="IPR007754">
    <property type="entry name" value="GlcNAc_II"/>
</dbReference>
<evidence type="ECO:0000256" key="20">
    <source>
        <dbReference type="ARBA" id="ARBA00032552"/>
    </source>
</evidence>
<dbReference type="EnsemblMetazoa" id="GPAI001757-RA">
    <property type="protein sequence ID" value="GPAI001757-PA"/>
    <property type="gene ID" value="GPAI001757"/>
</dbReference>
<evidence type="ECO:0000256" key="15">
    <source>
        <dbReference type="ARBA" id="ARBA00023157"/>
    </source>
</evidence>
<dbReference type="PANTHER" id="PTHR12871">
    <property type="entry name" value="BETA-1,2-N-ACETYLGLUCOSAMINYLTRANSFERASE II"/>
    <property type="match status" value="1"/>
</dbReference>
<keyword evidence="17 24" id="KW-0464">Manganese</keyword>
<evidence type="ECO:0000256" key="6">
    <source>
        <dbReference type="ARBA" id="ARBA00014817"/>
    </source>
</evidence>